<feature type="signal peptide" evidence="1">
    <location>
        <begin position="1"/>
        <end position="30"/>
    </location>
</feature>
<reference evidence="2 3" key="1">
    <citation type="submission" date="2019-07" db="EMBL/GenBank/DDBJ databases">
        <title>Whole genome shotgun sequence of Lactobacillus rapi NBRC 109618.</title>
        <authorList>
            <person name="Hosoyama A."/>
            <person name="Uohara A."/>
            <person name="Ohji S."/>
            <person name="Ichikawa N."/>
        </authorList>
    </citation>
    <scope>NUCLEOTIDE SEQUENCE [LARGE SCALE GENOMIC DNA]</scope>
    <source>
        <strain evidence="2 3">NBRC 109618</strain>
    </source>
</reference>
<evidence type="ECO:0000313" key="3">
    <source>
        <dbReference type="Proteomes" id="UP000321569"/>
    </source>
</evidence>
<name>A0A512PPC3_9LACO</name>
<evidence type="ECO:0008006" key="4">
    <source>
        <dbReference type="Google" id="ProtNLM"/>
    </source>
</evidence>
<proteinExistence type="predicted"/>
<dbReference type="OrthoDB" id="2288945at2"/>
<keyword evidence="1" id="KW-0732">Signal</keyword>
<gene>
    <name evidence="2" type="ORF">LRA02_18990</name>
</gene>
<protein>
    <recommendedName>
        <fullName evidence="4">Surface layer protein A domain-containing protein</fullName>
    </recommendedName>
</protein>
<organism evidence="2 3">
    <name type="scientific">Lentilactobacillus rapi</name>
    <dbReference type="NCBI Taxonomy" id="481723"/>
    <lineage>
        <taxon>Bacteria</taxon>
        <taxon>Bacillati</taxon>
        <taxon>Bacillota</taxon>
        <taxon>Bacilli</taxon>
        <taxon>Lactobacillales</taxon>
        <taxon>Lactobacillaceae</taxon>
        <taxon>Lentilactobacillus</taxon>
    </lineage>
</organism>
<dbReference type="RefSeq" id="WP_056983451.1">
    <property type="nucleotide sequence ID" value="NZ_BKAM01000046.1"/>
</dbReference>
<dbReference type="STRING" id="1423795.FD12_GL001434"/>
<evidence type="ECO:0000256" key="1">
    <source>
        <dbReference type="SAM" id="SignalP"/>
    </source>
</evidence>
<accession>A0A512PPC3</accession>
<dbReference type="Proteomes" id="UP000321569">
    <property type="component" value="Unassembled WGS sequence"/>
</dbReference>
<evidence type="ECO:0000313" key="2">
    <source>
        <dbReference type="EMBL" id="GEP73031.1"/>
    </source>
</evidence>
<feature type="chain" id="PRO_5022179634" description="Surface layer protein A domain-containing protein" evidence="1">
    <location>
        <begin position="31"/>
        <end position="191"/>
    </location>
</feature>
<comment type="caution">
    <text evidence="2">The sequence shown here is derived from an EMBL/GenBank/DDBJ whole genome shotgun (WGS) entry which is preliminary data.</text>
</comment>
<sequence length="191" mass="21746">MENNKLRRAAIAVLSTLAIILFFTSTTANASTKTYRDHRDNATVTVHKKGSKIVSVVYQLKNTSKYKKHYQKRSKFYTKVSVINSKTAKLLRKNYKGTITFNRVMGYYGKSYANEQTTPVKGMTNDATDAIFMNVSYFGKNPSKYHNALLSFGYWWNVMDEAPKGNPEGNAVVMKNGRVSFSDNFYEKLPD</sequence>
<dbReference type="AlphaFoldDB" id="A0A512PPC3"/>
<dbReference type="EMBL" id="BKAM01000046">
    <property type="protein sequence ID" value="GEP73031.1"/>
    <property type="molecule type" value="Genomic_DNA"/>
</dbReference>